<accession>A0A158Q6I2</accession>
<dbReference type="Proteomes" id="UP000038040">
    <property type="component" value="Unplaced"/>
</dbReference>
<reference evidence="3 5" key="2">
    <citation type="submission" date="2018-11" db="EMBL/GenBank/DDBJ databases">
        <authorList>
            <consortium name="Pathogen Informatics"/>
        </authorList>
    </citation>
    <scope>NUCLEOTIDE SEQUENCE [LARGE SCALE GENOMIC DNA]</scope>
</reference>
<protein>
    <submittedName>
        <fullName evidence="6">BRICHOS domain-containing protein</fullName>
    </submittedName>
</protein>
<name>A0A158Q6I2_DRAME</name>
<reference evidence="6" key="1">
    <citation type="submission" date="2016-04" db="UniProtKB">
        <authorList>
            <consortium name="WormBaseParasite"/>
        </authorList>
    </citation>
    <scope>IDENTIFICATION</scope>
</reference>
<dbReference type="InterPro" id="IPR007084">
    <property type="entry name" value="BRICHOS_dom"/>
</dbReference>
<dbReference type="EMBL" id="UYYG01001257">
    <property type="protein sequence ID" value="VDN60873.1"/>
    <property type="molecule type" value="Genomic_DNA"/>
</dbReference>
<evidence type="ECO:0000313" key="4">
    <source>
        <dbReference type="Proteomes" id="UP000038040"/>
    </source>
</evidence>
<dbReference type="AlphaFoldDB" id="A0A158Q6I2"/>
<evidence type="ECO:0000313" key="5">
    <source>
        <dbReference type="Proteomes" id="UP000274756"/>
    </source>
</evidence>
<organism evidence="4 6">
    <name type="scientific">Dracunculus medinensis</name>
    <name type="common">Guinea worm</name>
    <dbReference type="NCBI Taxonomy" id="318479"/>
    <lineage>
        <taxon>Eukaryota</taxon>
        <taxon>Metazoa</taxon>
        <taxon>Ecdysozoa</taxon>
        <taxon>Nematoda</taxon>
        <taxon>Chromadorea</taxon>
        <taxon>Rhabditida</taxon>
        <taxon>Spirurina</taxon>
        <taxon>Dracunculoidea</taxon>
        <taxon>Dracunculidae</taxon>
        <taxon>Dracunculus</taxon>
    </lineage>
</organism>
<evidence type="ECO:0000313" key="3">
    <source>
        <dbReference type="EMBL" id="VDN60873.1"/>
    </source>
</evidence>
<proteinExistence type="predicted"/>
<keyword evidence="5" id="KW-1185">Reference proteome</keyword>
<feature type="domain" description="BRICHOS" evidence="2">
    <location>
        <begin position="93"/>
        <end position="161"/>
    </location>
</feature>
<dbReference type="Pfam" id="PF04089">
    <property type="entry name" value="BRICHOS"/>
    <property type="match status" value="1"/>
</dbReference>
<dbReference type="OrthoDB" id="5838366at2759"/>
<dbReference type="Proteomes" id="UP000274756">
    <property type="component" value="Unassembled WGS sequence"/>
</dbReference>
<evidence type="ECO:0000259" key="2">
    <source>
        <dbReference type="Pfam" id="PF04089"/>
    </source>
</evidence>
<gene>
    <name evidence="3" type="ORF">DME_LOCUS10846</name>
</gene>
<evidence type="ECO:0000313" key="6">
    <source>
        <dbReference type="WBParaSite" id="DME_0001016801-mRNA-1"/>
    </source>
</evidence>
<dbReference type="WBParaSite" id="DME_0001016801-mRNA-1">
    <property type="protein sequence ID" value="DME_0001016801-mRNA-1"/>
    <property type="gene ID" value="DME_0001016801"/>
</dbReference>
<evidence type="ECO:0000256" key="1">
    <source>
        <dbReference type="ARBA" id="ARBA00023157"/>
    </source>
</evidence>
<keyword evidence="1" id="KW-1015">Disulfide bond</keyword>
<sequence length="236" mass="27503">MVRETEWTPRLLCLLLLLLLLLILFFILLGIILTAIFGSYSVERIILHPPICDNCKKNGFFEQTPSTLYVHYYSPSQGYIAIADHALTNTEGTHTTCFIMPLDRSALPSMEALKDALKHNEVQSEFGWQQYWQYQAEPIDASMAQRKFSSPIQDCEQAKWYLLVHTLYTKDASCSDCYDFCLPDYSIQRLHKYEDDMTIGIRRLNCFRFYVPEWSKFQIRTDSDGGRWSYPKSKSS</sequence>